<evidence type="ECO:0000313" key="4">
    <source>
        <dbReference type="Proteomes" id="UP001280581"/>
    </source>
</evidence>
<feature type="transmembrane region" description="Helical" evidence="2">
    <location>
        <begin position="200"/>
        <end position="221"/>
    </location>
</feature>
<feature type="transmembrane region" description="Helical" evidence="2">
    <location>
        <begin position="157"/>
        <end position="180"/>
    </location>
</feature>
<feature type="region of interest" description="Disordered" evidence="1">
    <location>
        <begin position="429"/>
        <end position="465"/>
    </location>
</feature>
<evidence type="ECO:0000256" key="1">
    <source>
        <dbReference type="SAM" id="MobiDB-lite"/>
    </source>
</evidence>
<feature type="transmembrane region" description="Helical" evidence="2">
    <location>
        <begin position="294"/>
        <end position="314"/>
    </location>
</feature>
<reference evidence="3 4" key="1">
    <citation type="submission" date="2021-02" db="EMBL/GenBank/DDBJ databases">
        <title>Genome assembly of Pseudopithomyces chartarum.</title>
        <authorList>
            <person name="Jauregui R."/>
            <person name="Singh J."/>
            <person name="Voisey C."/>
        </authorList>
    </citation>
    <scope>NUCLEOTIDE SEQUENCE [LARGE SCALE GENOMIC DNA]</scope>
    <source>
        <strain evidence="3 4">AGR01</strain>
    </source>
</reference>
<accession>A0AAN6M1U6</accession>
<name>A0AAN6M1U6_9PLEO</name>
<sequence length="465" mass="53549">MNSSLDFPKAFLQNVSAFLEFYNCTLASEFAALSWRIPDEPLFYTLNLLRDGLKGYFSRQNRSLPTNSELLQWFGEDMESEESAILVFVETFIEDNCIHELCPRLGWRGDTDLAGIGMLINYFLMAVISTIYWLSLNQWKPQQHFMTQYIPSRLLMAVRYSMRVVLDTSIVFTLAMLIAATCTYSKALASRKNYITDYSSVIASYLAFWSVFPVLLLQASASDKIRRTNTRTVVYCLMVLFALSNFILWLRINYQNRTGFLFEWDEMARYDPDFQSWFDYWCLPSSVMAQFTSIIYALAITGIVLMLHTTVMSWPDSKSKKATKLTDDSPVMTRILGHVREPAFLKHHYDYLYAPIICISMWVFLGVFVYNHKRLLDNAGPSNKERELSFGQILSLTTWLPGLVDFGNIYFKGPRDALTGQLVEPYRAEAGDEEVQGQSRSGESNEQTTASYMEISEDNLQLRDN</sequence>
<keyword evidence="2" id="KW-0812">Transmembrane</keyword>
<feature type="transmembrane region" description="Helical" evidence="2">
    <location>
        <begin position="351"/>
        <end position="370"/>
    </location>
</feature>
<dbReference type="EMBL" id="WVTA01000006">
    <property type="protein sequence ID" value="KAK3209514.1"/>
    <property type="molecule type" value="Genomic_DNA"/>
</dbReference>
<keyword evidence="2" id="KW-0472">Membrane</keyword>
<keyword evidence="2" id="KW-1133">Transmembrane helix</keyword>
<comment type="caution">
    <text evidence="3">The sequence shown here is derived from an EMBL/GenBank/DDBJ whole genome shotgun (WGS) entry which is preliminary data.</text>
</comment>
<evidence type="ECO:0000313" key="3">
    <source>
        <dbReference type="EMBL" id="KAK3209514.1"/>
    </source>
</evidence>
<keyword evidence="4" id="KW-1185">Reference proteome</keyword>
<protein>
    <submittedName>
        <fullName evidence="3">Uncharacterized protein</fullName>
    </submittedName>
</protein>
<feature type="compositionally biased region" description="Polar residues" evidence="1">
    <location>
        <begin position="436"/>
        <end position="451"/>
    </location>
</feature>
<dbReference type="AlphaFoldDB" id="A0AAN6M1U6"/>
<feature type="transmembrane region" description="Helical" evidence="2">
    <location>
        <begin position="113"/>
        <end position="136"/>
    </location>
</feature>
<gene>
    <name evidence="3" type="ORF">GRF29_69g2012543</name>
</gene>
<feature type="transmembrane region" description="Helical" evidence="2">
    <location>
        <begin position="233"/>
        <end position="252"/>
    </location>
</feature>
<organism evidence="3 4">
    <name type="scientific">Pseudopithomyces chartarum</name>
    <dbReference type="NCBI Taxonomy" id="1892770"/>
    <lineage>
        <taxon>Eukaryota</taxon>
        <taxon>Fungi</taxon>
        <taxon>Dikarya</taxon>
        <taxon>Ascomycota</taxon>
        <taxon>Pezizomycotina</taxon>
        <taxon>Dothideomycetes</taxon>
        <taxon>Pleosporomycetidae</taxon>
        <taxon>Pleosporales</taxon>
        <taxon>Massarineae</taxon>
        <taxon>Didymosphaeriaceae</taxon>
        <taxon>Pseudopithomyces</taxon>
    </lineage>
</organism>
<evidence type="ECO:0000256" key="2">
    <source>
        <dbReference type="SAM" id="Phobius"/>
    </source>
</evidence>
<dbReference type="Proteomes" id="UP001280581">
    <property type="component" value="Unassembled WGS sequence"/>
</dbReference>
<proteinExistence type="predicted"/>